<name>A0A2Z6RD17_9GLOM</name>
<sequence>MQVSIFNEILLKLNEIMKQKNWKIIFLIDNTPVHIILDETQEKLDCIDVKFLPPNTTTKLQLCDAGIIHLFKCHYKRLFIQNRINAYDDVQDGIVEGIADYTIFDALQNAADAYFEEEINELDMLIPQLPKGDLNAYEYIHIEDEIPEGGLTDGKIIDTVLNADREDEVMIDEIEFTPVLEKIGPIAAEKAINKTIRFLYEQELEFGEVNEELKVLRKLHKKVKLLIVKNLKQLDLHHFHNNMFE</sequence>
<gene>
    <name evidence="2" type="ORF">RclHR1_38500001</name>
</gene>
<dbReference type="EMBL" id="BEXD01003169">
    <property type="protein sequence ID" value="GBC00428.1"/>
    <property type="molecule type" value="Genomic_DNA"/>
</dbReference>
<comment type="caution">
    <text evidence="2">The sequence shown here is derived from an EMBL/GenBank/DDBJ whole genome shotgun (WGS) entry which is preliminary data.</text>
</comment>
<evidence type="ECO:0000313" key="3">
    <source>
        <dbReference type="Proteomes" id="UP000247702"/>
    </source>
</evidence>
<dbReference type="Pfam" id="PF03184">
    <property type="entry name" value="DDE_1"/>
    <property type="match status" value="1"/>
</dbReference>
<dbReference type="InterPro" id="IPR004875">
    <property type="entry name" value="DDE_SF_endonuclease_dom"/>
</dbReference>
<organism evidence="2 3">
    <name type="scientific">Rhizophagus clarus</name>
    <dbReference type="NCBI Taxonomy" id="94130"/>
    <lineage>
        <taxon>Eukaryota</taxon>
        <taxon>Fungi</taxon>
        <taxon>Fungi incertae sedis</taxon>
        <taxon>Mucoromycota</taxon>
        <taxon>Glomeromycotina</taxon>
        <taxon>Glomeromycetes</taxon>
        <taxon>Glomerales</taxon>
        <taxon>Glomeraceae</taxon>
        <taxon>Rhizophagus</taxon>
    </lineage>
</organism>
<dbReference type="Proteomes" id="UP000247702">
    <property type="component" value="Unassembled WGS sequence"/>
</dbReference>
<reference evidence="2 3" key="1">
    <citation type="submission" date="2017-11" db="EMBL/GenBank/DDBJ databases">
        <title>The genome of Rhizophagus clarus HR1 reveals common genetic basis of auxotrophy among arbuscular mycorrhizal fungi.</title>
        <authorList>
            <person name="Kobayashi Y."/>
        </authorList>
    </citation>
    <scope>NUCLEOTIDE SEQUENCE [LARGE SCALE GENOMIC DNA]</scope>
    <source>
        <strain evidence="2 3">HR1</strain>
    </source>
</reference>
<keyword evidence="3" id="KW-1185">Reference proteome</keyword>
<feature type="domain" description="DDE-1" evidence="1">
    <location>
        <begin position="4"/>
        <end position="114"/>
    </location>
</feature>
<dbReference type="GO" id="GO:0003676">
    <property type="term" value="F:nucleic acid binding"/>
    <property type="evidence" value="ECO:0007669"/>
    <property type="project" value="InterPro"/>
</dbReference>
<accession>A0A2Z6RD17</accession>
<protein>
    <recommendedName>
        <fullName evidence="1">DDE-1 domain-containing protein</fullName>
    </recommendedName>
</protein>
<proteinExistence type="predicted"/>
<evidence type="ECO:0000259" key="1">
    <source>
        <dbReference type="Pfam" id="PF03184"/>
    </source>
</evidence>
<dbReference type="AlphaFoldDB" id="A0A2Z6RD17"/>
<evidence type="ECO:0000313" key="2">
    <source>
        <dbReference type="EMBL" id="GBC00428.1"/>
    </source>
</evidence>